<dbReference type="AlphaFoldDB" id="A0A3M8RB43"/>
<dbReference type="RefSeq" id="WP_123103349.1">
    <property type="nucleotide sequence ID" value="NZ_CP127527.1"/>
</dbReference>
<dbReference type="InterPro" id="IPR003399">
    <property type="entry name" value="Mce/MlaD"/>
</dbReference>
<evidence type="ECO:0000259" key="2">
    <source>
        <dbReference type="Pfam" id="PF02470"/>
    </source>
</evidence>
<protein>
    <submittedName>
        <fullName evidence="3">MCE family protein</fullName>
    </submittedName>
</protein>
<evidence type="ECO:0000313" key="3">
    <source>
        <dbReference type="EMBL" id="RNF63520.1"/>
    </source>
</evidence>
<accession>A0A3M8RB43</accession>
<comment type="caution">
    <text evidence="3">The sequence shown here is derived from an EMBL/GenBank/DDBJ whole genome shotgun (WGS) entry which is preliminary data.</text>
</comment>
<name>A0A3M8RB43_9PROT</name>
<dbReference type="Pfam" id="PF02470">
    <property type="entry name" value="MlaD"/>
    <property type="match status" value="1"/>
</dbReference>
<reference evidence="3" key="1">
    <citation type="submission" date="2018-10" db="EMBL/GenBank/DDBJ databases">
        <title>Acidithiobacillus sulfuriphilus sp. nov.: an extremely acidophilic sulfur-oxidizing chemolithotroph isolated from a neutral pH environment.</title>
        <authorList>
            <person name="Falagan C."/>
            <person name="Moya-Beltran A."/>
            <person name="Quatrini R."/>
            <person name="Johnson D.B."/>
        </authorList>
    </citation>
    <scope>NUCLEOTIDE SEQUENCE [LARGE SCALE GENOMIC DNA]</scope>
    <source>
        <strain evidence="3">CJ-2</strain>
    </source>
</reference>
<organism evidence="3">
    <name type="scientific">Acidithiobacillus sulfuriphilus</name>
    <dbReference type="NCBI Taxonomy" id="1867749"/>
    <lineage>
        <taxon>Bacteria</taxon>
        <taxon>Pseudomonadati</taxon>
        <taxon>Pseudomonadota</taxon>
        <taxon>Acidithiobacillia</taxon>
        <taxon>Acidithiobacillales</taxon>
        <taxon>Acidithiobacillaceae</taxon>
        <taxon>Acidithiobacillus</taxon>
    </lineage>
</organism>
<gene>
    <name evidence="3" type="ORF">EC580_06505</name>
</gene>
<feature type="region of interest" description="Disordered" evidence="1">
    <location>
        <begin position="291"/>
        <end position="313"/>
    </location>
</feature>
<dbReference type="PANTHER" id="PTHR36698:SF3">
    <property type="entry name" value="ABC-TYPE TRANSPORT AUXILIARY LIPOPROTEIN COMPONENT DOMAIN-CONTAINING PROTEIN"/>
    <property type="match status" value="1"/>
</dbReference>
<proteinExistence type="predicted"/>
<dbReference type="PANTHER" id="PTHR36698">
    <property type="entry name" value="BLL5892 PROTEIN"/>
    <property type="match status" value="1"/>
</dbReference>
<sequence>MERRAHAIVALAFLALLGIGVVVAGLWMHHGRQPGLIYDVVSPYSVAGLQEQAPVRFKGVRVGEVRSIGLDPRNPRMILVRITVSKGTPVTRATFAELAPQGVTGLSYLSLSDAGTNFAPVHTSTLHPGQIPMHPSFLEVLSRKGESLVNQSNELALRLSATLNASNRRHLAQTIRQLDTASAQLVQLEAALLPTIKALPAVVAATQSTMQESQSMLKNINQLTISATGPLRDVGAAARSIQGLGSSGEKVTETLNYSTLPQLEILTRRLNSTTEALEGLSQSLQRSPQSLLYGAKAPPPGPGERGFHGGGGS</sequence>
<feature type="domain" description="Mce/MlaD" evidence="2">
    <location>
        <begin position="45"/>
        <end position="112"/>
    </location>
</feature>
<dbReference type="OrthoDB" id="5294672at2"/>
<evidence type="ECO:0000256" key="1">
    <source>
        <dbReference type="SAM" id="MobiDB-lite"/>
    </source>
</evidence>
<dbReference type="EMBL" id="RIZI01000156">
    <property type="protein sequence ID" value="RNF63520.1"/>
    <property type="molecule type" value="Genomic_DNA"/>
</dbReference>